<reference evidence="1 2" key="1">
    <citation type="journal article" date="2020" name="J. Phycol.">
        <title>Comparative genome analysis reveals Cyanidiococcus gen. nov., a new extremophilic red algal genus sister to Cyanidioschyzon (Cyanidioschyzonaceae, Rhodophyta).</title>
        <authorList>
            <person name="Liu S.-L."/>
            <person name="Chiang Y.-R."/>
            <person name="Yoon H.S."/>
            <person name="Fu H.-Y."/>
        </authorList>
    </citation>
    <scope>NUCLEOTIDE SEQUENCE [LARGE SCALE GENOMIC DNA]</scope>
    <source>
        <strain evidence="1 2">THAL066</strain>
    </source>
</reference>
<protein>
    <submittedName>
        <fullName evidence="1">Uncharacterized protein</fullName>
    </submittedName>
</protein>
<proteinExistence type="predicted"/>
<sequence length="181" mass="20042">MDTFWKSSSRNRGFVRQRMSLHAVSHSHTYSVGNLERRSISENIRGAFQGLFLKPYGCHAAVDANACAATHQDTCLFSSPIFGSFFNSSAISTSGIAVASMITVVIVKAANLFMGVAEARTSPIRGSLRHQETLYRRAPETAPSRVGHWPHLGCDRLFITRMYRPNDCNVHAAFTYIRSAT</sequence>
<evidence type="ECO:0000313" key="1">
    <source>
        <dbReference type="EMBL" id="KAF6005307.1"/>
    </source>
</evidence>
<accession>A0A7J7IRY0</accession>
<comment type="caution">
    <text evidence="1">The sequence shown here is derived from an EMBL/GenBank/DDBJ whole genome shotgun (WGS) entry which is preliminary data.</text>
</comment>
<organism evidence="1 2">
    <name type="scientific">Cyanidiococcus yangmingshanensis</name>
    <dbReference type="NCBI Taxonomy" id="2690220"/>
    <lineage>
        <taxon>Eukaryota</taxon>
        <taxon>Rhodophyta</taxon>
        <taxon>Bangiophyceae</taxon>
        <taxon>Cyanidiales</taxon>
        <taxon>Cyanidiaceae</taxon>
        <taxon>Cyanidiococcus</taxon>
    </lineage>
</organism>
<name>A0A7J7IRY0_9RHOD</name>
<dbReference type="Proteomes" id="UP000530660">
    <property type="component" value="Unassembled WGS sequence"/>
</dbReference>
<gene>
    <name evidence="1" type="ORF">F1559_005162</name>
</gene>
<dbReference type="EMBL" id="VWRR01000001">
    <property type="protein sequence ID" value="KAF6005307.1"/>
    <property type="molecule type" value="Genomic_DNA"/>
</dbReference>
<evidence type="ECO:0000313" key="2">
    <source>
        <dbReference type="Proteomes" id="UP000530660"/>
    </source>
</evidence>
<keyword evidence="2" id="KW-1185">Reference proteome</keyword>
<dbReference type="AlphaFoldDB" id="A0A7J7IRY0"/>